<organism evidence="1">
    <name type="scientific">Arundo donax</name>
    <name type="common">Giant reed</name>
    <name type="synonym">Donax arundinaceus</name>
    <dbReference type="NCBI Taxonomy" id="35708"/>
    <lineage>
        <taxon>Eukaryota</taxon>
        <taxon>Viridiplantae</taxon>
        <taxon>Streptophyta</taxon>
        <taxon>Embryophyta</taxon>
        <taxon>Tracheophyta</taxon>
        <taxon>Spermatophyta</taxon>
        <taxon>Magnoliopsida</taxon>
        <taxon>Liliopsida</taxon>
        <taxon>Poales</taxon>
        <taxon>Poaceae</taxon>
        <taxon>PACMAD clade</taxon>
        <taxon>Arundinoideae</taxon>
        <taxon>Arundineae</taxon>
        <taxon>Arundo</taxon>
    </lineage>
</organism>
<protein>
    <submittedName>
        <fullName evidence="1">Uncharacterized protein</fullName>
    </submittedName>
</protein>
<proteinExistence type="predicted"/>
<sequence>MLKLCIATFLGETAVGSSILGIHWDITVRSGDVGIAFRFTPVLVRLLGSYFRLRFTVSLDVSPFKPEKYCSSDR</sequence>
<dbReference type="AlphaFoldDB" id="A0A0A8XUM3"/>
<accession>A0A0A8XUM3</accession>
<reference evidence="1" key="2">
    <citation type="journal article" date="2015" name="Data Brief">
        <title>Shoot transcriptome of the giant reed, Arundo donax.</title>
        <authorList>
            <person name="Barrero R.A."/>
            <person name="Guerrero F.D."/>
            <person name="Moolhuijzen P."/>
            <person name="Goolsby J.A."/>
            <person name="Tidwell J."/>
            <person name="Bellgard S.E."/>
            <person name="Bellgard M.I."/>
        </authorList>
    </citation>
    <scope>NUCLEOTIDE SEQUENCE</scope>
    <source>
        <tissue evidence="1">Shoot tissue taken approximately 20 cm above the soil surface</tissue>
    </source>
</reference>
<reference evidence="1" key="1">
    <citation type="submission" date="2014-09" db="EMBL/GenBank/DDBJ databases">
        <authorList>
            <person name="Magalhaes I.L.F."/>
            <person name="Oliveira U."/>
            <person name="Santos F.R."/>
            <person name="Vidigal T.H.D.A."/>
            <person name="Brescovit A.D."/>
            <person name="Santos A.J."/>
        </authorList>
    </citation>
    <scope>NUCLEOTIDE SEQUENCE</scope>
    <source>
        <tissue evidence="1">Shoot tissue taken approximately 20 cm above the soil surface</tissue>
    </source>
</reference>
<evidence type="ECO:0000313" key="1">
    <source>
        <dbReference type="EMBL" id="JAD17659.1"/>
    </source>
</evidence>
<name>A0A0A8XUM3_ARUDO</name>
<dbReference type="EMBL" id="GBRH01280236">
    <property type="protein sequence ID" value="JAD17659.1"/>
    <property type="molecule type" value="Transcribed_RNA"/>
</dbReference>